<evidence type="ECO:0000313" key="2">
    <source>
        <dbReference type="Proteomes" id="UP000263642"/>
    </source>
</evidence>
<dbReference type="Proteomes" id="UP000263642">
    <property type="component" value="Unassembled WGS sequence"/>
</dbReference>
<name>A0A3D3RAN1_9PLAN</name>
<comment type="caution">
    <text evidence="1">The sequence shown here is derived from an EMBL/GenBank/DDBJ whole genome shotgun (WGS) entry which is preliminary data.</text>
</comment>
<gene>
    <name evidence="1" type="ORF">DIT97_23585</name>
</gene>
<sequence length="93" mass="10098">MICNVEFHKEAETASRVSASFCIGSHGMTDQSPTPHQPRPTVGVHFKCCNVYVNIYQNHAGTAYAGHCPRCTARIEIPIVKQGGSASRFFTGS</sequence>
<reference evidence="1 2" key="1">
    <citation type="journal article" date="2018" name="Nat. Biotechnol.">
        <title>A standardized bacterial taxonomy based on genome phylogeny substantially revises the tree of life.</title>
        <authorList>
            <person name="Parks D.H."/>
            <person name="Chuvochina M."/>
            <person name="Waite D.W."/>
            <person name="Rinke C."/>
            <person name="Skarshewski A."/>
            <person name="Chaumeil P.A."/>
            <person name="Hugenholtz P."/>
        </authorList>
    </citation>
    <scope>NUCLEOTIDE SEQUENCE [LARGE SCALE GENOMIC DNA]</scope>
    <source>
        <strain evidence="1">UBA9375</strain>
    </source>
</reference>
<dbReference type="EMBL" id="DQAY01000141">
    <property type="protein sequence ID" value="HCO25859.1"/>
    <property type="molecule type" value="Genomic_DNA"/>
</dbReference>
<accession>A0A3D3RAN1</accession>
<organism evidence="1 2">
    <name type="scientific">Gimesia maris</name>
    <dbReference type="NCBI Taxonomy" id="122"/>
    <lineage>
        <taxon>Bacteria</taxon>
        <taxon>Pseudomonadati</taxon>
        <taxon>Planctomycetota</taxon>
        <taxon>Planctomycetia</taxon>
        <taxon>Planctomycetales</taxon>
        <taxon>Planctomycetaceae</taxon>
        <taxon>Gimesia</taxon>
    </lineage>
</organism>
<protein>
    <submittedName>
        <fullName evidence="1">Uncharacterized protein</fullName>
    </submittedName>
</protein>
<proteinExistence type="predicted"/>
<dbReference type="AlphaFoldDB" id="A0A3D3RAN1"/>
<evidence type="ECO:0000313" key="1">
    <source>
        <dbReference type="EMBL" id="HCO25859.1"/>
    </source>
</evidence>